<dbReference type="PROSITE" id="PS50879">
    <property type="entry name" value="RNASE_H_1"/>
    <property type="match status" value="1"/>
</dbReference>
<evidence type="ECO:0000313" key="10">
    <source>
        <dbReference type="EMBL" id="OMO89413.1"/>
    </source>
</evidence>
<protein>
    <submittedName>
        <fullName evidence="10">Integrase, catalytic core</fullName>
    </submittedName>
</protein>
<dbReference type="Pfam" id="PF00665">
    <property type="entry name" value="rve"/>
    <property type="match status" value="1"/>
</dbReference>
<dbReference type="CDD" id="cd09279">
    <property type="entry name" value="RNase_HI_like"/>
    <property type="match status" value="1"/>
</dbReference>
<feature type="compositionally biased region" description="Basic and acidic residues" evidence="7">
    <location>
        <begin position="131"/>
        <end position="147"/>
    </location>
</feature>
<organism evidence="10 11">
    <name type="scientific">Corchorus capsularis</name>
    <name type="common">Jute</name>
    <dbReference type="NCBI Taxonomy" id="210143"/>
    <lineage>
        <taxon>Eukaryota</taxon>
        <taxon>Viridiplantae</taxon>
        <taxon>Streptophyta</taxon>
        <taxon>Embryophyta</taxon>
        <taxon>Tracheophyta</taxon>
        <taxon>Spermatophyta</taxon>
        <taxon>Magnoliopsida</taxon>
        <taxon>eudicotyledons</taxon>
        <taxon>Gunneridae</taxon>
        <taxon>Pentapetalae</taxon>
        <taxon>rosids</taxon>
        <taxon>malvids</taxon>
        <taxon>Malvales</taxon>
        <taxon>Malvaceae</taxon>
        <taxon>Grewioideae</taxon>
        <taxon>Apeibeae</taxon>
        <taxon>Corchorus</taxon>
    </lineage>
</organism>
<dbReference type="OMA" id="DWCPRIT"/>
<feature type="region of interest" description="Disordered" evidence="7">
    <location>
        <begin position="1"/>
        <end position="86"/>
    </location>
</feature>
<dbReference type="InterPro" id="IPR041373">
    <property type="entry name" value="RT_RNaseH"/>
</dbReference>
<dbReference type="Gene3D" id="3.30.420.10">
    <property type="entry name" value="Ribonuclease H-like superfamily/Ribonuclease H"/>
    <property type="match status" value="2"/>
</dbReference>
<dbReference type="InterPro" id="IPR043502">
    <property type="entry name" value="DNA/RNA_pol_sf"/>
</dbReference>
<reference evidence="10 11" key="1">
    <citation type="submission" date="2013-09" db="EMBL/GenBank/DDBJ databases">
        <title>Corchorus capsularis genome sequencing.</title>
        <authorList>
            <person name="Alam M."/>
            <person name="Haque M.S."/>
            <person name="Islam M.S."/>
            <person name="Emdad E.M."/>
            <person name="Islam M.M."/>
            <person name="Ahmed B."/>
            <person name="Halim A."/>
            <person name="Hossen Q.M.M."/>
            <person name="Hossain M.Z."/>
            <person name="Ahmed R."/>
            <person name="Khan M.M."/>
            <person name="Islam R."/>
            <person name="Rashid M.M."/>
            <person name="Khan S.A."/>
            <person name="Rahman M.S."/>
            <person name="Alam M."/>
        </authorList>
    </citation>
    <scope>NUCLEOTIDE SEQUENCE [LARGE SCALE GENOMIC DNA]</scope>
    <source>
        <strain evidence="11">cv. CVL-1</strain>
        <tissue evidence="10">Whole seedling</tissue>
    </source>
</reference>
<feature type="compositionally biased region" description="Basic and acidic residues" evidence="7">
    <location>
        <begin position="62"/>
        <end position="86"/>
    </location>
</feature>
<feature type="region of interest" description="Disordered" evidence="7">
    <location>
        <begin position="230"/>
        <end position="266"/>
    </location>
</feature>
<dbReference type="Proteomes" id="UP000188268">
    <property type="component" value="Unassembled WGS sequence"/>
</dbReference>
<feature type="compositionally biased region" description="Polar residues" evidence="7">
    <location>
        <begin position="184"/>
        <end position="194"/>
    </location>
</feature>
<dbReference type="PANTHER" id="PTHR48475:SF2">
    <property type="entry name" value="RIBONUCLEASE H"/>
    <property type="match status" value="1"/>
</dbReference>
<evidence type="ECO:0000256" key="6">
    <source>
        <dbReference type="ARBA" id="ARBA00022918"/>
    </source>
</evidence>
<dbReference type="EMBL" id="AWWV01008703">
    <property type="protein sequence ID" value="OMO89413.1"/>
    <property type="molecule type" value="Genomic_DNA"/>
</dbReference>
<accession>A0A1R3J3K0</accession>
<dbReference type="InterPro" id="IPR041588">
    <property type="entry name" value="Integrase_H2C2"/>
</dbReference>
<evidence type="ECO:0000256" key="1">
    <source>
        <dbReference type="ARBA" id="ARBA00022679"/>
    </source>
</evidence>
<proteinExistence type="predicted"/>
<evidence type="ECO:0000256" key="2">
    <source>
        <dbReference type="ARBA" id="ARBA00022695"/>
    </source>
</evidence>
<keyword evidence="4" id="KW-0255">Endonuclease</keyword>
<dbReference type="Pfam" id="PF13456">
    <property type="entry name" value="RVT_3"/>
    <property type="match status" value="1"/>
</dbReference>
<dbReference type="GO" id="GO:0003964">
    <property type="term" value="F:RNA-directed DNA polymerase activity"/>
    <property type="evidence" value="ECO:0007669"/>
    <property type="project" value="UniProtKB-KW"/>
</dbReference>
<dbReference type="InterPro" id="IPR012337">
    <property type="entry name" value="RNaseH-like_sf"/>
</dbReference>
<dbReference type="GO" id="GO:0003676">
    <property type="term" value="F:nucleic acid binding"/>
    <property type="evidence" value="ECO:0007669"/>
    <property type="project" value="InterPro"/>
</dbReference>
<evidence type="ECO:0000256" key="3">
    <source>
        <dbReference type="ARBA" id="ARBA00022722"/>
    </source>
</evidence>
<evidence type="ECO:0000313" key="11">
    <source>
        <dbReference type="Proteomes" id="UP000188268"/>
    </source>
</evidence>
<dbReference type="Gramene" id="OMO89413">
    <property type="protein sequence ID" value="OMO89413"/>
    <property type="gene ID" value="CCACVL1_07846"/>
</dbReference>
<keyword evidence="5" id="KW-0378">Hydrolase</keyword>
<dbReference type="InterPro" id="IPR021109">
    <property type="entry name" value="Peptidase_aspartic_dom_sf"/>
</dbReference>
<feature type="domain" description="RNase H type-1" evidence="8">
    <location>
        <begin position="884"/>
        <end position="1013"/>
    </location>
</feature>
<feature type="region of interest" description="Disordered" evidence="7">
    <location>
        <begin position="183"/>
        <end position="202"/>
    </location>
</feature>
<evidence type="ECO:0000259" key="8">
    <source>
        <dbReference type="PROSITE" id="PS50879"/>
    </source>
</evidence>
<feature type="region of interest" description="Disordered" evidence="7">
    <location>
        <begin position="850"/>
        <end position="880"/>
    </location>
</feature>
<dbReference type="CDD" id="cd00303">
    <property type="entry name" value="retropepsin_like"/>
    <property type="match status" value="1"/>
</dbReference>
<keyword evidence="6" id="KW-0695">RNA-directed DNA polymerase</keyword>
<dbReference type="OrthoDB" id="101614at2759"/>
<gene>
    <name evidence="10" type="ORF">CCACVL1_07846</name>
</gene>
<feature type="compositionally biased region" description="Basic and acidic residues" evidence="7">
    <location>
        <begin position="45"/>
        <end position="55"/>
    </location>
</feature>
<dbReference type="SUPFAM" id="SSF50630">
    <property type="entry name" value="Acid proteases"/>
    <property type="match status" value="1"/>
</dbReference>
<evidence type="ECO:0000256" key="4">
    <source>
        <dbReference type="ARBA" id="ARBA00022759"/>
    </source>
</evidence>
<feature type="compositionally biased region" description="Basic and acidic residues" evidence="7">
    <location>
        <begin position="238"/>
        <end position="261"/>
    </location>
</feature>
<keyword evidence="1" id="KW-0808">Transferase</keyword>
<dbReference type="InterPro" id="IPR002156">
    <property type="entry name" value="RNaseH_domain"/>
</dbReference>
<dbReference type="Gene3D" id="2.40.70.10">
    <property type="entry name" value="Acid Proteases"/>
    <property type="match status" value="1"/>
</dbReference>
<dbReference type="GO" id="GO:0015074">
    <property type="term" value="P:DNA integration"/>
    <property type="evidence" value="ECO:0007669"/>
    <property type="project" value="InterPro"/>
</dbReference>
<dbReference type="PANTHER" id="PTHR48475">
    <property type="entry name" value="RIBONUCLEASE H"/>
    <property type="match status" value="1"/>
</dbReference>
<name>A0A1R3J3K0_COCAP</name>
<dbReference type="SUPFAM" id="SSF56672">
    <property type="entry name" value="DNA/RNA polymerases"/>
    <property type="match status" value="1"/>
</dbReference>
<evidence type="ECO:0000256" key="5">
    <source>
        <dbReference type="ARBA" id="ARBA00022801"/>
    </source>
</evidence>
<feature type="domain" description="Integrase catalytic" evidence="9">
    <location>
        <begin position="1168"/>
        <end position="1329"/>
    </location>
</feature>
<keyword evidence="11" id="KW-1185">Reference proteome</keyword>
<keyword evidence="3" id="KW-0540">Nuclease</keyword>
<dbReference type="Pfam" id="PF17921">
    <property type="entry name" value="Integrase_H2C2"/>
    <property type="match status" value="1"/>
</dbReference>
<sequence length="1585" mass="178565">MAHERAAQLEQSQMNNGEDRPAKHGRTNVWTKENPGRLRLVIEVAKSREKVDESRTPPGDQRGQERRVKAKTRRGDDGDRGSERADVYNETDICMAYAGGHRPEATIGEGTRATTTNVRRSPPRGNRSPQRNRDRRGTNPHYDDRNRFTKYNNYTPLTDSRTAILHAVSQSRDADKVKWPFWKGSSQRQKQSGNRFDFHQSHGHSTEECSHLKDMLEGLVRQGYLKSYVRNDVPQPRQDAKDDQPAKAVHDRIEYPKDPQKRPIPKGHVLTIIGATEHWASSSNRMKAHMREVMSLGLQAPAPTDVKPKWTITFDSNEDIETNEGNDLIVVTAMVNNFTTDRILVDSGSAVDIIMYDAYKQHGLSDDYLEPSKPIYGFNLTPIPTKGTAYLSVCIGDGEHILNFMHTFVVVDLPSSYNCLIGRPLMKKTKMVDAVYCLTVKFPTPSGIGYMRSDLSMARRCHVTSLRLPTRERTKNQLREAMSGGQPTRHARSSGVTDMEVCTLALLTPEQSSGLPSISSMLGPDEQLDLTEFLQDNADVFAWTAAEMLGIDPRVASHRLNVDPTFKPISSGRYSTQSGCRTSSWLRSRIGNGECALTSPTSTRRARKTASPYPQSIGWLMPHQATNSLASWTPSLGITRFPWTQGIRRRRPWSEEHRGNISKAGKQSLQRDDQEIDGSIRRRHAHKKCNDGRSPATLSRVLSPFENVPYEAEPRQVPNEGETMYMYLAASNETVATVLVKDTDKGQTPIYYVSRILQGGEVNYSKLEKLAFALVIASRRLRQYFHSHKVVVLTDQPLKDVQQKVDLSGRLLKWNVELSEFGIEYQPRRAIKAQPLADFVAECTFTDGPALRERPANAEQTEPQTDAPDEPTVSPDGPPMPLPPEGCWELFVDDSSVKDGAGAGVLLISLDSQEFQYCLTFGYSLSNNAAEYEALIAGLEMAVRLGVEELKAFTDSQLIANQILGLFEIEEPSLIAYQKMVQNLWPRFVKASIEQVPRSLNTKADALSKLASSNTAAARGTVFMEYMAKPRTPAQAQTMMINGVGPCWMDEIVQYLKGTSPPADNKTMAAWQQRSSRYILIDDVLYKKSFTTPLLRCLSPPEAREVLKDIHQGSCGNHTGGRSLAQKALKQGYYWPTMKNDAADFVRRCDKCQKFAKIPRAAAEELNVIAAPWPFAMWGLDLIGPFPLATCKRKFAIVACDYFTKWVEAKPLASITRFEVEKFLWQNILCRFGVPQIIVSDNGLQLRAKHIQTFCRKNKIALVASSVVHPQTNGQVEAANGKILTALKKKLGEAKGKWAEALPAVLWGIRTTSHTGSGETPFNLALGTEAVISAEACIHTFRTSHFYLQSNEDELRTNLDLLEEARLTAQLRQANRSMQVSRYYNKRVRQRQFQAGDLVLRNCEASVPTSERKKLSPNLEGRYQVERVISRGAYKLRDLDGRQIPRTWNAIHLKKRHPQTAEHLDWCPRIIPSVVEHPSRRHPQMAEHLDWGSHITPSMVERPSRRHPQTAEHLDLCPRVTPNEVERPSRRHQQTAGHLDWCPRITPSVVERPSRRHPQMAGHLDWCPRITSNSVECPNRRFRGP</sequence>
<feature type="region of interest" description="Disordered" evidence="7">
    <location>
        <begin position="652"/>
        <end position="673"/>
    </location>
</feature>
<dbReference type="Pfam" id="PF17917">
    <property type="entry name" value="RT_RNaseH"/>
    <property type="match status" value="1"/>
</dbReference>
<feature type="region of interest" description="Disordered" evidence="7">
    <location>
        <begin position="102"/>
        <end position="154"/>
    </location>
</feature>
<dbReference type="Gene3D" id="1.10.340.70">
    <property type="match status" value="1"/>
</dbReference>
<dbReference type="SUPFAM" id="SSF53098">
    <property type="entry name" value="Ribonuclease H-like"/>
    <property type="match status" value="2"/>
</dbReference>
<evidence type="ECO:0000256" key="7">
    <source>
        <dbReference type="SAM" id="MobiDB-lite"/>
    </source>
</evidence>
<dbReference type="PROSITE" id="PS50994">
    <property type="entry name" value="INTEGRASE"/>
    <property type="match status" value="1"/>
</dbReference>
<keyword evidence="2" id="KW-0548">Nucleotidyltransferase</keyword>
<evidence type="ECO:0000259" key="9">
    <source>
        <dbReference type="PROSITE" id="PS50994"/>
    </source>
</evidence>
<dbReference type="GO" id="GO:0004523">
    <property type="term" value="F:RNA-DNA hybrid ribonuclease activity"/>
    <property type="evidence" value="ECO:0007669"/>
    <property type="project" value="InterPro"/>
</dbReference>
<comment type="caution">
    <text evidence="10">The sequence shown here is derived from an EMBL/GenBank/DDBJ whole genome shotgun (WGS) entry which is preliminary data.</text>
</comment>
<dbReference type="InterPro" id="IPR036397">
    <property type="entry name" value="RNaseH_sf"/>
</dbReference>
<dbReference type="InterPro" id="IPR001584">
    <property type="entry name" value="Integrase_cat-core"/>
</dbReference>